<dbReference type="SUPFAM" id="SSF55729">
    <property type="entry name" value="Acyl-CoA N-acyltransferases (Nat)"/>
    <property type="match status" value="1"/>
</dbReference>
<dbReference type="Gene3D" id="3.40.630.30">
    <property type="match status" value="1"/>
</dbReference>
<dbReference type="InterPro" id="IPR016181">
    <property type="entry name" value="Acyl_CoA_acyltransferase"/>
</dbReference>
<evidence type="ECO:0000259" key="1">
    <source>
        <dbReference type="PROSITE" id="PS51186"/>
    </source>
</evidence>
<dbReference type="Pfam" id="PF00583">
    <property type="entry name" value="Acetyltransf_1"/>
    <property type="match status" value="1"/>
</dbReference>
<dbReference type="GeneID" id="80816461"/>
<proteinExistence type="predicted"/>
<dbReference type="GO" id="GO:0016747">
    <property type="term" value="F:acyltransferase activity, transferring groups other than amino-acyl groups"/>
    <property type="evidence" value="ECO:0007669"/>
    <property type="project" value="InterPro"/>
</dbReference>
<feature type="domain" description="N-acetyltransferase" evidence="1">
    <location>
        <begin position="1"/>
        <end position="142"/>
    </location>
</feature>
<accession>A0A975W655</accession>
<evidence type="ECO:0000313" key="3">
    <source>
        <dbReference type="Proteomes" id="UP000182932"/>
    </source>
</evidence>
<dbReference type="RefSeq" id="WP_170850484.1">
    <property type="nucleotide sequence ID" value="NZ_CATMKJ010000003.1"/>
</dbReference>
<dbReference type="AlphaFoldDB" id="A0A975W655"/>
<comment type="caution">
    <text evidence="2">The sequence shown here is derived from an EMBL/GenBank/DDBJ whole genome shotgun (WGS) entry which is preliminary data.</text>
</comment>
<dbReference type="EMBL" id="FNYY01000001">
    <property type="protein sequence ID" value="SEI54640.1"/>
    <property type="molecule type" value="Genomic_DNA"/>
</dbReference>
<name>A0A975W655_9RHOB</name>
<keyword evidence="3" id="KW-1185">Reference proteome</keyword>
<dbReference type="CDD" id="cd04301">
    <property type="entry name" value="NAT_SF"/>
    <property type="match status" value="1"/>
</dbReference>
<dbReference type="InterPro" id="IPR000182">
    <property type="entry name" value="GNAT_dom"/>
</dbReference>
<sequence length="142" mass="15006">MEVRVLGAQDIALLQNVTPGLFDHPVRPDQARAFLGSPLHVMAAAIAGGDLVSFASGTVLLHPDKPPGVFVNEVGTRESHRRRGLARAVTEALFAHVRAMGCNGIWLGTEPDNVPALALYRALGGAEQVIAGFGWDGAFDLD</sequence>
<reference evidence="2 3" key="1">
    <citation type="submission" date="2016-10" db="EMBL/GenBank/DDBJ databases">
        <authorList>
            <person name="Varghese N."/>
            <person name="Submissions S."/>
        </authorList>
    </citation>
    <scope>NUCLEOTIDE SEQUENCE [LARGE SCALE GENOMIC DNA]</scope>
    <source>
        <strain evidence="2 3">FF3</strain>
    </source>
</reference>
<evidence type="ECO:0000313" key="2">
    <source>
        <dbReference type="EMBL" id="SEI54640.1"/>
    </source>
</evidence>
<dbReference type="PROSITE" id="PS51186">
    <property type="entry name" value="GNAT"/>
    <property type="match status" value="1"/>
</dbReference>
<organism evidence="2 3">
    <name type="scientific">Marinovum algicola</name>
    <dbReference type="NCBI Taxonomy" id="42444"/>
    <lineage>
        <taxon>Bacteria</taxon>
        <taxon>Pseudomonadati</taxon>
        <taxon>Pseudomonadota</taxon>
        <taxon>Alphaproteobacteria</taxon>
        <taxon>Rhodobacterales</taxon>
        <taxon>Roseobacteraceae</taxon>
        <taxon>Marinovum</taxon>
    </lineage>
</organism>
<protein>
    <submittedName>
        <fullName evidence="2">Aminoglycoside 6'-N-acetyltransferase I</fullName>
    </submittedName>
</protein>
<gene>
    <name evidence="2" type="ORF">SAMN04487940_101184</name>
</gene>
<dbReference type="Proteomes" id="UP000182932">
    <property type="component" value="Unassembled WGS sequence"/>
</dbReference>